<name>A0A068UEG1_COFCA</name>
<dbReference type="FunCoup" id="A0A068UEG1">
    <property type="interactions" value="834"/>
</dbReference>
<dbReference type="GO" id="GO:0005739">
    <property type="term" value="C:mitochondrion"/>
    <property type="evidence" value="ECO:0007669"/>
    <property type="project" value="EnsemblPlants"/>
</dbReference>
<dbReference type="InParanoid" id="A0A068UEG1"/>
<organism evidence="1 2">
    <name type="scientific">Coffea canephora</name>
    <name type="common">Robusta coffee</name>
    <dbReference type="NCBI Taxonomy" id="49390"/>
    <lineage>
        <taxon>Eukaryota</taxon>
        <taxon>Viridiplantae</taxon>
        <taxon>Streptophyta</taxon>
        <taxon>Embryophyta</taxon>
        <taxon>Tracheophyta</taxon>
        <taxon>Spermatophyta</taxon>
        <taxon>Magnoliopsida</taxon>
        <taxon>eudicotyledons</taxon>
        <taxon>Gunneridae</taxon>
        <taxon>Pentapetalae</taxon>
        <taxon>asterids</taxon>
        <taxon>lamiids</taxon>
        <taxon>Gentianales</taxon>
        <taxon>Rubiaceae</taxon>
        <taxon>Ixoroideae</taxon>
        <taxon>Gardenieae complex</taxon>
        <taxon>Bertiereae - Coffeeae clade</taxon>
        <taxon>Coffeeae</taxon>
        <taxon>Coffea</taxon>
    </lineage>
</organism>
<proteinExistence type="predicted"/>
<dbReference type="EMBL" id="HG739106">
    <property type="protein sequence ID" value="CDP06584.1"/>
    <property type="molecule type" value="Genomic_DNA"/>
</dbReference>
<dbReference type="Proteomes" id="UP000295252">
    <property type="component" value="Chromosome VIII"/>
</dbReference>
<evidence type="ECO:0000313" key="1">
    <source>
        <dbReference type="EMBL" id="CDP06584.1"/>
    </source>
</evidence>
<dbReference type="Pfam" id="PF13374">
    <property type="entry name" value="TPR_10"/>
    <property type="match status" value="1"/>
</dbReference>
<dbReference type="GO" id="GO:1901703">
    <property type="term" value="P:protein localization involved in auxin polar transport"/>
    <property type="evidence" value="ECO:0007669"/>
    <property type="project" value="EnsemblPlants"/>
</dbReference>
<accession>A0A068UEG1</accession>
<protein>
    <recommendedName>
        <fullName evidence="3">MalT-like TPR region domain-containing protein</fullName>
    </recommendedName>
</protein>
<dbReference type="InterPro" id="IPR011990">
    <property type="entry name" value="TPR-like_helical_dom_sf"/>
</dbReference>
<dbReference type="Gene3D" id="1.25.40.10">
    <property type="entry name" value="Tetratricopeptide repeat domain"/>
    <property type="match status" value="1"/>
</dbReference>
<dbReference type="OMA" id="AWEATMG"/>
<dbReference type="PhylomeDB" id="A0A068UEG1"/>
<dbReference type="SUPFAM" id="SSF48452">
    <property type="entry name" value="TPR-like"/>
    <property type="match status" value="1"/>
</dbReference>
<reference evidence="2" key="1">
    <citation type="journal article" date="2014" name="Science">
        <title>The coffee genome provides insight into the convergent evolution of caffeine biosynthesis.</title>
        <authorList>
            <person name="Denoeud F."/>
            <person name="Carretero-Paulet L."/>
            <person name="Dereeper A."/>
            <person name="Droc G."/>
            <person name="Guyot R."/>
            <person name="Pietrella M."/>
            <person name="Zheng C."/>
            <person name="Alberti A."/>
            <person name="Anthony F."/>
            <person name="Aprea G."/>
            <person name="Aury J.M."/>
            <person name="Bento P."/>
            <person name="Bernard M."/>
            <person name="Bocs S."/>
            <person name="Campa C."/>
            <person name="Cenci A."/>
            <person name="Combes M.C."/>
            <person name="Crouzillat D."/>
            <person name="Da Silva C."/>
            <person name="Daddiego L."/>
            <person name="De Bellis F."/>
            <person name="Dussert S."/>
            <person name="Garsmeur O."/>
            <person name="Gayraud T."/>
            <person name="Guignon V."/>
            <person name="Jahn K."/>
            <person name="Jamilloux V."/>
            <person name="Joet T."/>
            <person name="Labadie K."/>
            <person name="Lan T."/>
            <person name="Leclercq J."/>
            <person name="Lepelley M."/>
            <person name="Leroy T."/>
            <person name="Li L.T."/>
            <person name="Librado P."/>
            <person name="Lopez L."/>
            <person name="Munoz A."/>
            <person name="Noel B."/>
            <person name="Pallavicini A."/>
            <person name="Perrotta G."/>
            <person name="Poncet V."/>
            <person name="Pot D."/>
            <person name="Priyono X."/>
            <person name="Rigoreau M."/>
            <person name="Rouard M."/>
            <person name="Rozas J."/>
            <person name="Tranchant-Dubreuil C."/>
            <person name="VanBuren R."/>
            <person name="Zhang Q."/>
            <person name="Andrade A.C."/>
            <person name="Argout X."/>
            <person name="Bertrand B."/>
            <person name="de Kochko A."/>
            <person name="Graziosi G."/>
            <person name="Henry R.J."/>
            <person name="Jayarama X."/>
            <person name="Ming R."/>
            <person name="Nagai C."/>
            <person name="Rounsley S."/>
            <person name="Sankoff D."/>
            <person name="Giuliano G."/>
            <person name="Albert V.A."/>
            <person name="Wincker P."/>
            <person name="Lashermes P."/>
        </authorList>
    </citation>
    <scope>NUCLEOTIDE SEQUENCE [LARGE SCALE GENOMIC DNA]</scope>
    <source>
        <strain evidence="2">cv. DH200-94</strain>
    </source>
</reference>
<dbReference type="PANTHER" id="PTHR47868:SF2">
    <property type="entry name" value="OS05G0457700 PROTEIN"/>
    <property type="match status" value="1"/>
</dbReference>
<dbReference type="PANTHER" id="PTHR47868">
    <property type="entry name" value="OS05G0457700 PROTEIN"/>
    <property type="match status" value="1"/>
</dbReference>
<sequence length="385" mass="42272">MIDYALSVGRSQKSDESISQGLLVLEQCHSTQAADDDSKGMVLLAMSTLLYERGNFAEAFEKLQSIQDLSSSSIAIRVAATEALVGIHLELDEARPQRTICNCYDDASSVLTNIWYNLMDAIKLDIGGGSGFDVLEARAKALKGLLELVRGNLQTAQDDLLVAQDTEACTGNVALSYGEYLHGMRKLPIAKELYQKVIQQLSERDFNDLHNIGACNMSKDEVYLAATCALGQLEAHLGNFGDAEEILTAALKKAEQHFGSNHPKVGVILTCIALMYRLKATTEGSSSLLIQEGLYRKAIELLRAPPLDSDGAEGKVYRREMVALARGGYAEILCVQQNRKAEGEKMRRWAEAVWKNRRLSLAEVLDISENSTKVPVIDARICRSV</sequence>
<evidence type="ECO:0008006" key="3">
    <source>
        <dbReference type="Google" id="ProtNLM"/>
    </source>
</evidence>
<dbReference type="AlphaFoldDB" id="A0A068UEG1"/>
<dbReference type="Gramene" id="CDP06584">
    <property type="protein sequence ID" value="CDP06584"/>
    <property type="gene ID" value="GSCOC_T00023489001"/>
</dbReference>
<keyword evidence="2" id="KW-1185">Reference proteome</keyword>
<dbReference type="OrthoDB" id="1892356at2759"/>
<dbReference type="GO" id="GO:0010073">
    <property type="term" value="P:meristem maintenance"/>
    <property type="evidence" value="ECO:0007669"/>
    <property type="project" value="EnsemblPlants"/>
</dbReference>
<dbReference type="STRING" id="49390.A0A068UEG1"/>
<evidence type="ECO:0000313" key="2">
    <source>
        <dbReference type="Proteomes" id="UP000295252"/>
    </source>
</evidence>
<gene>
    <name evidence="1" type="ORF">GSCOC_T00023489001</name>
</gene>